<dbReference type="Proteomes" id="UP000293360">
    <property type="component" value="Unassembled WGS sequence"/>
</dbReference>
<evidence type="ECO:0000313" key="10">
    <source>
        <dbReference type="Proteomes" id="UP000293360"/>
    </source>
</evidence>
<gene>
    <name evidence="9" type="ORF">DL764_009901</name>
</gene>
<proteinExistence type="inferred from homology"/>
<evidence type="ECO:0000256" key="1">
    <source>
        <dbReference type="ARBA" id="ARBA00004191"/>
    </source>
</evidence>
<feature type="chain" id="PRO_5020961046" description="Cell wall mannoprotein PIR1-like C-terminal domain-containing protein" evidence="7">
    <location>
        <begin position="19"/>
        <end position="361"/>
    </location>
</feature>
<dbReference type="InterPro" id="IPR051153">
    <property type="entry name" value="Yeast_CWMannoprotein_PIR"/>
</dbReference>
<feature type="region of interest" description="Disordered" evidence="6">
    <location>
        <begin position="230"/>
        <end position="344"/>
    </location>
</feature>
<dbReference type="OrthoDB" id="5415592at2759"/>
<dbReference type="GO" id="GO:0005199">
    <property type="term" value="F:structural constituent of cell wall"/>
    <property type="evidence" value="ECO:0007669"/>
    <property type="project" value="TreeGrafter"/>
</dbReference>
<keyword evidence="4 7" id="KW-0732">Signal</keyword>
<feature type="compositionally biased region" description="Pro residues" evidence="6">
    <location>
        <begin position="244"/>
        <end position="264"/>
    </location>
</feature>
<dbReference type="EMBL" id="QJNU01001048">
    <property type="protein sequence ID" value="RYO80421.1"/>
    <property type="molecule type" value="Genomic_DNA"/>
</dbReference>
<keyword evidence="3" id="KW-0964">Secreted</keyword>
<accession>A0A4Q4STS8</accession>
<feature type="compositionally biased region" description="Low complexity" evidence="6">
    <location>
        <begin position="282"/>
        <end position="323"/>
    </location>
</feature>
<reference evidence="9 10" key="1">
    <citation type="submission" date="2018-06" db="EMBL/GenBank/DDBJ databases">
        <title>Complete Genomes of Monosporascus.</title>
        <authorList>
            <person name="Robinson A.J."/>
            <person name="Natvig D.O."/>
        </authorList>
    </citation>
    <scope>NUCLEOTIDE SEQUENCE [LARGE SCALE GENOMIC DNA]</scope>
    <source>
        <strain evidence="9 10">CBS 110550</strain>
    </source>
</reference>
<dbReference type="InterPro" id="IPR054508">
    <property type="entry name" value="PIR1-like_C"/>
</dbReference>
<name>A0A4Q4STS8_9PEZI</name>
<evidence type="ECO:0000256" key="4">
    <source>
        <dbReference type="ARBA" id="ARBA00022729"/>
    </source>
</evidence>
<evidence type="ECO:0000256" key="7">
    <source>
        <dbReference type="SAM" id="SignalP"/>
    </source>
</evidence>
<dbReference type="Pfam" id="PF22799">
    <property type="entry name" value="PIR1-like_C"/>
    <property type="match status" value="1"/>
</dbReference>
<dbReference type="AlphaFoldDB" id="A0A4Q4STS8"/>
<feature type="signal peptide" evidence="7">
    <location>
        <begin position="1"/>
        <end position="18"/>
    </location>
</feature>
<comment type="similarity">
    <text evidence="5">Belongs to the PIR protein family.</text>
</comment>
<sequence>MIRFTFAAASALLGIALAAPQGVTDVVTPTGSAPAGCTGSFEGSFEITVTQAKVKRDMNLERRAECGKNGVLVATLAEGSVFDAQDRTGYIASNFQFQFDGPPQAGAIFTSGFSLCETNILALGDSTTFYQCLSGDFYNLYDRDWAEQCEPVSIVAIPCGKSDAVVSDIGDGQIVVTSIVETTVITALSDGQPQVITTSVDVPLCQIGDGQVQIQTTPCASITAYPTPSYIPVSESSDGQVINPTPPTDLPPAPTTSAPPPPETTPELPSETPTDVPPVERPPTTEQPPIEQPPVTSETTSVPVPSSSTEVEIPSSEMPSMPSVTPPPVETSAPPASGSSRSTAGSLAAQILGVMFAYVCL</sequence>
<evidence type="ECO:0000256" key="5">
    <source>
        <dbReference type="ARBA" id="ARBA00038219"/>
    </source>
</evidence>
<keyword evidence="10" id="KW-1185">Reference proteome</keyword>
<dbReference type="GO" id="GO:0031505">
    <property type="term" value="P:fungal-type cell wall organization"/>
    <property type="evidence" value="ECO:0007669"/>
    <property type="project" value="TreeGrafter"/>
</dbReference>
<comment type="subcellular location">
    <subcellularLocation>
        <location evidence="1">Secreted</location>
        <location evidence="1">Cell wall</location>
    </subcellularLocation>
</comment>
<evidence type="ECO:0000259" key="8">
    <source>
        <dbReference type="Pfam" id="PF22799"/>
    </source>
</evidence>
<feature type="compositionally biased region" description="Polar residues" evidence="6">
    <location>
        <begin position="234"/>
        <end position="243"/>
    </location>
</feature>
<organism evidence="9 10">
    <name type="scientific">Monosporascus ibericus</name>
    <dbReference type="NCBI Taxonomy" id="155417"/>
    <lineage>
        <taxon>Eukaryota</taxon>
        <taxon>Fungi</taxon>
        <taxon>Dikarya</taxon>
        <taxon>Ascomycota</taxon>
        <taxon>Pezizomycotina</taxon>
        <taxon>Sordariomycetes</taxon>
        <taxon>Xylariomycetidae</taxon>
        <taxon>Xylariales</taxon>
        <taxon>Xylariales incertae sedis</taxon>
        <taxon>Monosporascus</taxon>
    </lineage>
</organism>
<dbReference type="GO" id="GO:0009277">
    <property type="term" value="C:fungal-type cell wall"/>
    <property type="evidence" value="ECO:0007669"/>
    <property type="project" value="TreeGrafter"/>
</dbReference>
<feature type="compositionally biased region" description="Low complexity" evidence="6">
    <location>
        <begin position="265"/>
        <end position="274"/>
    </location>
</feature>
<evidence type="ECO:0000256" key="6">
    <source>
        <dbReference type="SAM" id="MobiDB-lite"/>
    </source>
</evidence>
<keyword evidence="2" id="KW-0134">Cell wall</keyword>
<feature type="domain" description="Cell wall mannoprotein PIR1-like C-terminal" evidence="8">
    <location>
        <begin position="79"/>
        <end position="152"/>
    </location>
</feature>
<evidence type="ECO:0000256" key="2">
    <source>
        <dbReference type="ARBA" id="ARBA00022512"/>
    </source>
</evidence>
<dbReference type="PANTHER" id="PTHR47254:SF1">
    <property type="entry name" value="CELL WALL MANNOPROTEIN CIS3-RELATED"/>
    <property type="match status" value="1"/>
</dbReference>
<protein>
    <recommendedName>
        <fullName evidence="8">Cell wall mannoprotein PIR1-like C-terminal domain-containing protein</fullName>
    </recommendedName>
</protein>
<comment type="caution">
    <text evidence="9">The sequence shown here is derived from an EMBL/GenBank/DDBJ whole genome shotgun (WGS) entry which is preliminary data.</text>
</comment>
<dbReference type="PANTHER" id="PTHR47254">
    <property type="entry name" value="CELL WALL MANNOPROTEIN CIS3-RELATED"/>
    <property type="match status" value="1"/>
</dbReference>
<evidence type="ECO:0000256" key="3">
    <source>
        <dbReference type="ARBA" id="ARBA00022525"/>
    </source>
</evidence>
<evidence type="ECO:0000313" key="9">
    <source>
        <dbReference type="EMBL" id="RYO80421.1"/>
    </source>
</evidence>